<evidence type="ECO:0000256" key="5">
    <source>
        <dbReference type="SAM" id="MobiDB-lite"/>
    </source>
</evidence>
<dbReference type="EMBL" id="JBHSGF010000007">
    <property type="protein sequence ID" value="MFC4555814.1"/>
    <property type="molecule type" value="Genomic_DNA"/>
</dbReference>
<keyword evidence="2 4" id="KW-0378">Hydrolase</keyword>
<dbReference type="CDD" id="cd08991">
    <property type="entry name" value="GH43_HoAraf43-like"/>
    <property type="match status" value="1"/>
</dbReference>
<comment type="caution">
    <text evidence="6">The sequence shown here is derived from an EMBL/GenBank/DDBJ whole genome shotgun (WGS) entry which is preliminary data.</text>
</comment>
<dbReference type="SUPFAM" id="SSF75005">
    <property type="entry name" value="Arabinanase/levansucrase/invertase"/>
    <property type="match status" value="1"/>
</dbReference>
<sequence length="328" mass="34891">MTSEGARGRTYTNPVWPGYLADPFVLATPGGYVAVGTGPGEGAQSLVALASADLVRWEPLGDVLAPDDVPGEATHLWAPEIARMGGEYVLYYSAGVEDRGHALRVATSTSPSGPYRDAGVVLTPDEPFAIDAHPFRDDDGQWYLFYAVDRLEGERVGTAVVVDRLVGPGRLAGDPRPVVSATADWQLFLADRPMYGAVHDWHTCEGPFVVRRQGRYWCLYSGGNWEEAGYGVSAVWAQTPMGPWHEPDGAAAGPTVVRTVPGVVHGPGHASVVTDDAGADWLVYHAWDAAGTARRMCLDRLTWTAEGPVCQGPTTTPQPAPAAGARTG</sequence>
<dbReference type="InterPro" id="IPR006710">
    <property type="entry name" value="Glyco_hydro_43"/>
</dbReference>
<dbReference type="Gene3D" id="2.115.10.20">
    <property type="entry name" value="Glycosyl hydrolase domain, family 43"/>
    <property type="match status" value="1"/>
</dbReference>
<proteinExistence type="inferred from homology"/>
<dbReference type="PANTHER" id="PTHR42812:SF5">
    <property type="entry name" value="ENDO-ARABINASE"/>
    <property type="match status" value="1"/>
</dbReference>
<dbReference type="PANTHER" id="PTHR42812">
    <property type="entry name" value="BETA-XYLOSIDASE"/>
    <property type="match status" value="1"/>
</dbReference>
<accession>A0ABV9DDD5</accession>
<evidence type="ECO:0000256" key="3">
    <source>
        <dbReference type="ARBA" id="ARBA00023295"/>
    </source>
</evidence>
<feature type="region of interest" description="Disordered" evidence="5">
    <location>
        <begin position="308"/>
        <end position="328"/>
    </location>
</feature>
<protein>
    <submittedName>
        <fullName evidence="6">Glycoside hydrolase family 43 protein</fullName>
    </submittedName>
</protein>
<dbReference type="Pfam" id="PF04616">
    <property type="entry name" value="Glyco_hydro_43"/>
    <property type="match status" value="1"/>
</dbReference>
<evidence type="ECO:0000313" key="7">
    <source>
        <dbReference type="Proteomes" id="UP001595955"/>
    </source>
</evidence>
<feature type="compositionally biased region" description="Low complexity" evidence="5">
    <location>
        <begin position="311"/>
        <end position="328"/>
    </location>
</feature>
<dbReference type="InterPro" id="IPR023296">
    <property type="entry name" value="Glyco_hydro_beta-prop_sf"/>
</dbReference>
<organism evidence="6 7">
    <name type="scientific">Georgenia faecalis</name>
    <dbReference type="NCBI Taxonomy" id="2483799"/>
    <lineage>
        <taxon>Bacteria</taxon>
        <taxon>Bacillati</taxon>
        <taxon>Actinomycetota</taxon>
        <taxon>Actinomycetes</taxon>
        <taxon>Micrococcales</taxon>
        <taxon>Bogoriellaceae</taxon>
        <taxon>Georgenia</taxon>
    </lineage>
</organism>
<evidence type="ECO:0000256" key="4">
    <source>
        <dbReference type="RuleBase" id="RU361187"/>
    </source>
</evidence>
<keyword evidence="3 4" id="KW-0326">Glycosidase</keyword>
<reference evidence="7" key="1">
    <citation type="journal article" date="2019" name="Int. J. Syst. Evol. Microbiol.">
        <title>The Global Catalogue of Microorganisms (GCM) 10K type strain sequencing project: providing services to taxonomists for standard genome sequencing and annotation.</title>
        <authorList>
            <consortium name="The Broad Institute Genomics Platform"/>
            <consortium name="The Broad Institute Genome Sequencing Center for Infectious Disease"/>
            <person name="Wu L."/>
            <person name="Ma J."/>
        </authorList>
    </citation>
    <scope>NUCLEOTIDE SEQUENCE [LARGE SCALE GENOMIC DNA]</scope>
    <source>
        <strain evidence="7">JCM 3369</strain>
    </source>
</reference>
<keyword evidence="7" id="KW-1185">Reference proteome</keyword>
<dbReference type="GO" id="GO:0016787">
    <property type="term" value="F:hydrolase activity"/>
    <property type="evidence" value="ECO:0007669"/>
    <property type="project" value="UniProtKB-KW"/>
</dbReference>
<name>A0ABV9DDD5_9MICO</name>
<gene>
    <name evidence="6" type="ORF">ACFO3F_11200</name>
</gene>
<comment type="similarity">
    <text evidence="1 4">Belongs to the glycosyl hydrolase 43 family.</text>
</comment>
<evidence type="ECO:0000256" key="1">
    <source>
        <dbReference type="ARBA" id="ARBA00009865"/>
    </source>
</evidence>
<dbReference type="InterPro" id="IPR051795">
    <property type="entry name" value="Glycosyl_Hydrlase_43"/>
</dbReference>
<evidence type="ECO:0000256" key="2">
    <source>
        <dbReference type="ARBA" id="ARBA00022801"/>
    </source>
</evidence>
<dbReference type="RefSeq" id="WP_122824276.1">
    <property type="nucleotide sequence ID" value="NZ_CP033325.1"/>
</dbReference>
<dbReference type="Proteomes" id="UP001595955">
    <property type="component" value="Unassembled WGS sequence"/>
</dbReference>
<evidence type="ECO:0000313" key="6">
    <source>
        <dbReference type="EMBL" id="MFC4555814.1"/>
    </source>
</evidence>